<dbReference type="Proteomes" id="UP000075260">
    <property type="component" value="Unassembled WGS sequence"/>
</dbReference>
<gene>
    <name evidence="2" type="ORF">BE15_14960</name>
</gene>
<organism evidence="2 3">
    <name type="scientific">Sorangium cellulosum</name>
    <name type="common">Polyangium cellulosum</name>
    <dbReference type="NCBI Taxonomy" id="56"/>
    <lineage>
        <taxon>Bacteria</taxon>
        <taxon>Pseudomonadati</taxon>
        <taxon>Myxococcota</taxon>
        <taxon>Polyangia</taxon>
        <taxon>Polyangiales</taxon>
        <taxon>Polyangiaceae</taxon>
        <taxon>Sorangium</taxon>
    </lineage>
</organism>
<reference evidence="2 3" key="1">
    <citation type="submission" date="2014-02" db="EMBL/GenBank/DDBJ databases">
        <title>The small core and large imbalanced accessory genome model reveals a collaborative survival strategy of Sorangium cellulosum strains in nature.</title>
        <authorList>
            <person name="Han K."/>
            <person name="Peng R."/>
            <person name="Blom J."/>
            <person name="Li Y.-Z."/>
        </authorList>
    </citation>
    <scope>NUCLEOTIDE SEQUENCE [LARGE SCALE GENOMIC DNA]</scope>
    <source>
        <strain evidence="2 3">So0008-312</strain>
    </source>
</reference>
<accession>A0A150QI61</accession>
<protein>
    <submittedName>
        <fullName evidence="2">Uncharacterized protein</fullName>
    </submittedName>
</protein>
<name>A0A150QI61_SORCE</name>
<feature type="region of interest" description="Disordered" evidence="1">
    <location>
        <begin position="1"/>
        <end position="24"/>
    </location>
</feature>
<dbReference type="EMBL" id="JEMA01000631">
    <property type="protein sequence ID" value="KYF67630.1"/>
    <property type="molecule type" value="Genomic_DNA"/>
</dbReference>
<comment type="caution">
    <text evidence="2">The sequence shown here is derived from an EMBL/GenBank/DDBJ whole genome shotgun (WGS) entry which is preliminary data.</text>
</comment>
<evidence type="ECO:0000313" key="3">
    <source>
        <dbReference type="Proteomes" id="UP000075260"/>
    </source>
</evidence>
<evidence type="ECO:0000256" key="1">
    <source>
        <dbReference type="SAM" id="MobiDB-lite"/>
    </source>
</evidence>
<feature type="region of interest" description="Disordered" evidence="1">
    <location>
        <begin position="39"/>
        <end position="91"/>
    </location>
</feature>
<sequence length="91" mass="9970">MFSHENAASSRRLCDGEQHAQPVARTATVERTAMTRNEEHALLHAGIDPSADERTHQAMAEETASWARRPLSSSPDRPGAGLVRPRDALRA</sequence>
<evidence type="ECO:0000313" key="2">
    <source>
        <dbReference type="EMBL" id="KYF67630.1"/>
    </source>
</evidence>
<proteinExistence type="predicted"/>
<dbReference type="AlphaFoldDB" id="A0A150QI61"/>